<comment type="pathway">
    <text evidence="4">Lipid metabolism; peroxisomal fatty acid beta-oxidation.</text>
</comment>
<evidence type="ECO:0000256" key="3">
    <source>
        <dbReference type="ARBA" id="ARBA00004275"/>
    </source>
</evidence>
<dbReference type="Pfam" id="PF01756">
    <property type="entry name" value="ACOX"/>
    <property type="match status" value="1"/>
</dbReference>
<proteinExistence type="inferred from homology"/>
<dbReference type="InterPro" id="IPR002655">
    <property type="entry name" value="Acyl-CoA_oxidase_C"/>
</dbReference>
<keyword evidence="10" id="KW-0443">Lipid metabolism</keyword>
<evidence type="ECO:0000256" key="1">
    <source>
        <dbReference type="ARBA" id="ARBA00001201"/>
    </source>
</evidence>
<dbReference type="Pfam" id="PF22924">
    <property type="entry name" value="ACOX_C_alpha1"/>
    <property type="match status" value="1"/>
</dbReference>
<dbReference type="UniPathway" id="UPA00661"/>
<dbReference type="Gene3D" id="2.40.110.10">
    <property type="entry name" value="Butyryl-CoA Dehydrogenase, subunit A, domain 2"/>
    <property type="match status" value="1"/>
</dbReference>
<dbReference type="InterPro" id="IPR036250">
    <property type="entry name" value="AcylCo_DH-like_C"/>
</dbReference>
<dbReference type="InterPro" id="IPR006091">
    <property type="entry name" value="Acyl-CoA_Oxase/DH_mid-dom"/>
</dbReference>
<dbReference type="InterPro" id="IPR055060">
    <property type="entry name" value="ACOX_C_alpha1"/>
</dbReference>
<protein>
    <recommendedName>
        <fullName evidence="12">Acyl-coenzyme A oxidase</fullName>
    </recommendedName>
</protein>
<dbReference type="AlphaFoldDB" id="A0A316ZCP4"/>
<dbReference type="PIRSF" id="PIRSF000168">
    <property type="entry name" value="Acyl-CoA_oxidase"/>
    <property type="match status" value="1"/>
</dbReference>
<evidence type="ECO:0000256" key="5">
    <source>
        <dbReference type="ARBA" id="ARBA00006288"/>
    </source>
</evidence>
<feature type="domain" description="Acyl-CoA oxidase C-terminal" evidence="15">
    <location>
        <begin position="492"/>
        <end position="659"/>
    </location>
</feature>
<dbReference type="InterPro" id="IPR046373">
    <property type="entry name" value="Acyl-CoA_Oxase/DH_mid-dom_sf"/>
</dbReference>
<keyword evidence="6 12" id="KW-0285">Flavoprotein</keyword>
<evidence type="ECO:0000256" key="4">
    <source>
        <dbReference type="ARBA" id="ARBA00004846"/>
    </source>
</evidence>
<dbReference type="SUPFAM" id="SSF47203">
    <property type="entry name" value="Acyl-CoA dehydrogenase C-terminal domain-like"/>
    <property type="match status" value="2"/>
</dbReference>
<dbReference type="GO" id="GO:0033540">
    <property type="term" value="P:fatty acid beta-oxidation using acyl-CoA oxidase"/>
    <property type="evidence" value="ECO:0007669"/>
    <property type="project" value="UniProtKB-UniPathway"/>
</dbReference>
<dbReference type="InterPro" id="IPR009100">
    <property type="entry name" value="AcylCoA_DH/oxidase_NM_dom_sf"/>
</dbReference>
<feature type="active site" description="Proton acceptor" evidence="13">
    <location>
        <position position="436"/>
    </location>
</feature>
<sequence>MSAADLTPEARQPLDLAAERARSRLDAGALAAVFAGGAAARDRARWLLSLLRDDPAAAFDKQQRAFQGRYERFMHGQQLAAKYFELRNRHGLAKEDRDRLRLYLDEYISLQVHESMGQPTIQSQASEAQWRRWGKHIESGRWLTCYAQTELAHGSNLSGLRTTATYDTYSNKWEIHTPEPSAGKTWIGGSGSSATHAVVMAQMCIGGKQLGMHPFLVPLRDPDTHELLPGVEAFDMGPKVGAPAMDNGYITFTRVKIPRTNLLDRFQVVHPDGRYEQRNKEGKALTRGGMTLVRVGLVEIAAHHAARATVIAMRYAVVRRQGSSSTLGGLEPQIIDYAGLQARLFVCLTTSWALTLTGQHMRRVYNDLQAELQAGQSSGLLGIVHGMTSILKACATQEGLAVVETARRSMGGHGYSAASGLADLERNQPTANLTYEGDNNMLLGGPAANFLVKSLRSGGLPSRAEFAFLRSQGASPCASKTSEDFLRPDVQAALLAHRASRLVRALDALRAAPAHEGTAYLDAALSARASRAAGSVLIAHAFAGRIAALRSGQAGDVGVPLSPELLDALQRMCAFYTLEVCVLRELGDYTEDGHLNAQQADAIRAAVAGLASAIRQDALALAEAADMDDWYLGSPLGHSDGRAYDRMIAWMRLEPLNQQGDAGGRDARGVLKGFREGIGRLTHGEVEQWNEAEAVKQTQLRREAKL</sequence>
<evidence type="ECO:0000313" key="19">
    <source>
        <dbReference type="EMBL" id="PWN99086.1"/>
    </source>
</evidence>
<evidence type="ECO:0000256" key="8">
    <source>
        <dbReference type="ARBA" id="ARBA00022832"/>
    </source>
</evidence>
<dbReference type="GO" id="GO:0071949">
    <property type="term" value="F:FAD binding"/>
    <property type="evidence" value="ECO:0007669"/>
    <property type="project" value="InterPro"/>
</dbReference>
<accession>A0A316ZCP4</accession>
<feature type="binding site" evidence="14">
    <location>
        <position position="188"/>
    </location>
    <ligand>
        <name>FAD</name>
        <dbReference type="ChEBI" id="CHEBI:57692"/>
    </ligand>
</feature>
<dbReference type="SUPFAM" id="SSF56645">
    <property type="entry name" value="Acyl-CoA dehydrogenase NM domain-like"/>
    <property type="match status" value="1"/>
</dbReference>
<keyword evidence="7 12" id="KW-0274">FAD</keyword>
<keyword evidence="9" id="KW-0560">Oxidoreductase</keyword>
<dbReference type="OrthoDB" id="538336at2759"/>
<dbReference type="Gene3D" id="1.10.540.10">
    <property type="entry name" value="Acyl-CoA dehydrogenase/oxidase, N-terminal domain"/>
    <property type="match status" value="1"/>
</dbReference>
<dbReference type="Pfam" id="PF14749">
    <property type="entry name" value="Acyl-CoA_ox_N"/>
    <property type="match status" value="1"/>
</dbReference>
<dbReference type="PANTHER" id="PTHR10909:SF250">
    <property type="entry name" value="PEROXISOMAL ACYL-COENZYME A OXIDASE 1"/>
    <property type="match status" value="1"/>
</dbReference>
<feature type="domain" description="Acyl-coenzyme A oxidase N-terminal" evidence="17">
    <location>
        <begin position="29"/>
        <end position="139"/>
    </location>
</feature>
<gene>
    <name evidence="19" type="ORF">FA09DRAFT_329038</name>
</gene>
<evidence type="ECO:0000256" key="11">
    <source>
        <dbReference type="ARBA" id="ARBA00023140"/>
    </source>
</evidence>
<dbReference type="GO" id="GO:0005504">
    <property type="term" value="F:fatty acid binding"/>
    <property type="evidence" value="ECO:0007669"/>
    <property type="project" value="TreeGrafter"/>
</dbReference>
<dbReference type="Proteomes" id="UP000245946">
    <property type="component" value="Unassembled WGS sequence"/>
</dbReference>
<dbReference type="EMBL" id="KZ819289">
    <property type="protein sequence ID" value="PWN99086.1"/>
    <property type="molecule type" value="Genomic_DNA"/>
</dbReference>
<name>A0A316ZCP4_9BASI</name>
<comment type="subcellular location">
    <subcellularLocation>
        <location evidence="3">Peroxisome</location>
    </subcellularLocation>
</comment>
<dbReference type="InterPro" id="IPR029320">
    <property type="entry name" value="Acyl-CoA_ox_N"/>
</dbReference>
<feature type="domain" description="Acyl-CoA oxidase C-alpha1" evidence="18">
    <location>
        <begin position="288"/>
        <end position="443"/>
    </location>
</feature>
<evidence type="ECO:0000259" key="16">
    <source>
        <dbReference type="Pfam" id="PF02770"/>
    </source>
</evidence>
<evidence type="ECO:0000256" key="13">
    <source>
        <dbReference type="PIRSR" id="PIRSR000168-1"/>
    </source>
</evidence>
<organism evidence="19 20">
    <name type="scientific">Tilletiopsis washingtonensis</name>
    <dbReference type="NCBI Taxonomy" id="58919"/>
    <lineage>
        <taxon>Eukaryota</taxon>
        <taxon>Fungi</taxon>
        <taxon>Dikarya</taxon>
        <taxon>Basidiomycota</taxon>
        <taxon>Ustilaginomycotina</taxon>
        <taxon>Exobasidiomycetes</taxon>
        <taxon>Entylomatales</taxon>
        <taxon>Entylomatales incertae sedis</taxon>
        <taxon>Tilletiopsis</taxon>
    </lineage>
</organism>
<evidence type="ECO:0000256" key="12">
    <source>
        <dbReference type="PIRNR" id="PIRNR000168"/>
    </source>
</evidence>
<evidence type="ECO:0000259" key="15">
    <source>
        <dbReference type="Pfam" id="PF01756"/>
    </source>
</evidence>
<dbReference type="PANTHER" id="PTHR10909">
    <property type="entry name" value="ELECTRON TRANSPORT OXIDOREDUCTASE"/>
    <property type="match status" value="1"/>
</dbReference>
<evidence type="ECO:0000256" key="14">
    <source>
        <dbReference type="PIRSR" id="PIRSR000168-2"/>
    </source>
</evidence>
<dbReference type="Gene3D" id="1.20.140.10">
    <property type="entry name" value="Butyryl-CoA Dehydrogenase, subunit A, domain 3"/>
    <property type="match status" value="2"/>
</dbReference>
<evidence type="ECO:0000259" key="17">
    <source>
        <dbReference type="Pfam" id="PF14749"/>
    </source>
</evidence>
<dbReference type="Pfam" id="PF02770">
    <property type="entry name" value="Acyl-CoA_dh_M"/>
    <property type="match status" value="1"/>
</dbReference>
<dbReference type="STRING" id="58919.A0A316ZCP4"/>
<evidence type="ECO:0000256" key="10">
    <source>
        <dbReference type="ARBA" id="ARBA00023098"/>
    </source>
</evidence>
<dbReference type="FunFam" id="2.40.110.10:FF:000003">
    <property type="entry name" value="Acyl-coenzyme A oxidase"/>
    <property type="match status" value="1"/>
</dbReference>
<dbReference type="InterPro" id="IPR037069">
    <property type="entry name" value="AcylCoA_DH/ox_N_sf"/>
</dbReference>
<dbReference type="GO" id="GO:0055088">
    <property type="term" value="P:lipid homeostasis"/>
    <property type="evidence" value="ECO:0007669"/>
    <property type="project" value="TreeGrafter"/>
</dbReference>
<comment type="similarity">
    <text evidence="5 12">Belongs to the acyl-CoA oxidase family.</text>
</comment>
<evidence type="ECO:0000313" key="20">
    <source>
        <dbReference type="Proteomes" id="UP000245946"/>
    </source>
</evidence>
<dbReference type="GO" id="GO:0003997">
    <property type="term" value="F:acyl-CoA oxidase activity"/>
    <property type="evidence" value="ECO:0007669"/>
    <property type="project" value="UniProtKB-EC"/>
</dbReference>
<evidence type="ECO:0000256" key="6">
    <source>
        <dbReference type="ARBA" id="ARBA00022630"/>
    </source>
</evidence>
<dbReference type="InterPro" id="IPR012258">
    <property type="entry name" value="Acyl-CoA_oxidase"/>
</dbReference>
<evidence type="ECO:0000256" key="7">
    <source>
        <dbReference type="ARBA" id="ARBA00022827"/>
    </source>
</evidence>
<dbReference type="GO" id="GO:0005777">
    <property type="term" value="C:peroxisome"/>
    <property type="evidence" value="ECO:0007669"/>
    <property type="project" value="UniProtKB-SubCell"/>
</dbReference>
<reference evidence="19 20" key="1">
    <citation type="journal article" date="2018" name="Mol. Biol. Evol.">
        <title>Broad Genomic Sampling Reveals a Smut Pathogenic Ancestry of the Fungal Clade Ustilaginomycotina.</title>
        <authorList>
            <person name="Kijpornyongpan T."/>
            <person name="Mondo S.J."/>
            <person name="Barry K."/>
            <person name="Sandor L."/>
            <person name="Lee J."/>
            <person name="Lipzen A."/>
            <person name="Pangilinan J."/>
            <person name="LaButti K."/>
            <person name="Hainaut M."/>
            <person name="Henrissat B."/>
            <person name="Grigoriev I.V."/>
            <person name="Spatafora J.W."/>
            <person name="Aime M.C."/>
        </authorList>
    </citation>
    <scope>NUCLEOTIDE SEQUENCE [LARGE SCALE GENOMIC DNA]</scope>
    <source>
        <strain evidence="19 20">MCA 4186</strain>
    </source>
</reference>
<keyword evidence="11" id="KW-0576">Peroxisome</keyword>
<comment type="catalytic activity">
    <reaction evidence="1">
        <text>a 2,3-saturated acyl-CoA + O2 = a (2E)-enoyl-CoA + H2O2</text>
        <dbReference type="Rhea" id="RHEA:38959"/>
        <dbReference type="ChEBI" id="CHEBI:15379"/>
        <dbReference type="ChEBI" id="CHEBI:16240"/>
        <dbReference type="ChEBI" id="CHEBI:58856"/>
        <dbReference type="ChEBI" id="CHEBI:65111"/>
        <dbReference type="EC" id="1.3.3.6"/>
    </reaction>
</comment>
<keyword evidence="20" id="KW-1185">Reference proteome</keyword>
<keyword evidence="8" id="KW-0276">Fatty acid metabolism</keyword>
<evidence type="ECO:0000256" key="2">
    <source>
        <dbReference type="ARBA" id="ARBA00001974"/>
    </source>
</evidence>
<feature type="domain" description="Acyl-CoA oxidase/dehydrogenase middle" evidence="16">
    <location>
        <begin position="145"/>
        <end position="255"/>
    </location>
</feature>
<dbReference type="GeneID" id="37269552"/>
<comment type="cofactor">
    <cofactor evidence="2">
        <name>FAD</name>
        <dbReference type="ChEBI" id="CHEBI:57692"/>
    </cofactor>
</comment>
<feature type="binding site" evidence="14">
    <location>
        <position position="149"/>
    </location>
    <ligand>
        <name>FAD</name>
        <dbReference type="ChEBI" id="CHEBI:57692"/>
    </ligand>
</feature>
<dbReference type="RefSeq" id="XP_025599365.1">
    <property type="nucleotide sequence ID" value="XM_025742008.1"/>
</dbReference>
<evidence type="ECO:0000256" key="9">
    <source>
        <dbReference type="ARBA" id="ARBA00023002"/>
    </source>
</evidence>
<evidence type="ECO:0000259" key="18">
    <source>
        <dbReference type="Pfam" id="PF22924"/>
    </source>
</evidence>